<gene>
    <name evidence="4" type="primary">LOC108736544</name>
</gene>
<dbReference type="InterPro" id="IPR024745">
    <property type="entry name" value="GH44_cat"/>
</dbReference>
<dbReference type="Pfam" id="PF12891">
    <property type="entry name" value="Glyco_hydro_44"/>
    <property type="match status" value="1"/>
</dbReference>
<dbReference type="Proteomes" id="UP000192223">
    <property type="component" value="Unplaced"/>
</dbReference>
<dbReference type="KEGG" id="apln:108736544"/>
<dbReference type="SUPFAM" id="SSF51011">
    <property type="entry name" value="Glycosyl hydrolase domain"/>
    <property type="match status" value="1"/>
</dbReference>
<evidence type="ECO:0000256" key="1">
    <source>
        <dbReference type="SAM" id="SignalP"/>
    </source>
</evidence>
<feature type="chain" id="PRO_5010742009" evidence="1">
    <location>
        <begin position="22"/>
        <end position="542"/>
    </location>
</feature>
<feature type="signal peptide" evidence="1">
    <location>
        <begin position="1"/>
        <end position="21"/>
    </location>
</feature>
<dbReference type="SUPFAM" id="SSF51445">
    <property type="entry name" value="(Trans)glycosidases"/>
    <property type="match status" value="1"/>
</dbReference>
<proteinExistence type="predicted"/>
<evidence type="ECO:0000313" key="3">
    <source>
        <dbReference type="Proteomes" id="UP000192223"/>
    </source>
</evidence>
<organism evidence="3 4">
    <name type="scientific">Agrilus planipennis</name>
    <name type="common">Emerald ash borer</name>
    <name type="synonym">Agrilus marcopoli</name>
    <dbReference type="NCBI Taxonomy" id="224129"/>
    <lineage>
        <taxon>Eukaryota</taxon>
        <taxon>Metazoa</taxon>
        <taxon>Ecdysozoa</taxon>
        <taxon>Arthropoda</taxon>
        <taxon>Hexapoda</taxon>
        <taxon>Insecta</taxon>
        <taxon>Pterygota</taxon>
        <taxon>Neoptera</taxon>
        <taxon>Endopterygota</taxon>
        <taxon>Coleoptera</taxon>
        <taxon>Polyphaga</taxon>
        <taxon>Elateriformia</taxon>
        <taxon>Buprestoidea</taxon>
        <taxon>Buprestidae</taxon>
        <taxon>Agrilinae</taxon>
        <taxon>Agrilus</taxon>
    </lineage>
</organism>
<keyword evidence="3" id="KW-1185">Reference proteome</keyword>
<evidence type="ECO:0000259" key="2">
    <source>
        <dbReference type="Pfam" id="PF12891"/>
    </source>
</evidence>
<dbReference type="GeneID" id="108736544"/>
<dbReference type="AlphaFoldDB" id="A0A1W4WKS8"/>
<sequence length="542" mass="61029">MLSRKHLLLLLIMVNYDLTSSAVTLEVDVKSNVHPISPYIYGTSFLNDVEFGREIKLSVDRFGGNAATRYNWKNDVTNRASDWFFENIAEDNTNPEALPDGSTSDEFIEKDKSFGARTMLTIPLIGWVPKDRNSSCGFSVRKYGPQQQTDQWRPDCGNGRKTNGTTLITGNDPTDTSVKINSTFAKEWVQYLIKKYDTADQGGVLFYEMDNEYDLWHSTHRDVHPQPASTDEIIKLTEEYALAVKEVDPSALTLGPVGWGFLSFLRSGLDFANGTNIDRERHENMDFVPYYLKTMKQLESNHSIRLLDYLDLHMYPQAANVFSDSTDPEVMAVRLRSTQALWNANYTDESWIKDLGEPNNRIQLIPRMKQAIQTYYPGTKIAITEYSWGGLNSLNGALAQADVLGILGREGVDLALLWGSQNASEPWGYAFRVYRNYDGNGSQFGSTSVSAKSSDEQQLAIYASIRSSDNKLTIIAINKDPTNEIDTKIEIKNFDHSASTKVYTYSRNNLTKIVESVTTAANNSIEYKFPAYSITLFEVAGK</sequence>
<reference evidence="4" key="1">
    <citation type="submission" date="2025-08" db="UniProtKB">
        <authorList>
            <consortium name="RefSeq"/>
        </authorList>
    </citation>
    <scope>IDENTIFICATION</scope>
    <source>
        <tissue evidence="4">Entire body</tissue>
    </source>
</reference>
<dbReference type="RefSeq" id="XP_018324509.1">
    <property type="nucleotide sequence ID" value="XM_018469007.2"/>
</dbReference>
<name>A0A1W4WKS8_AGRPL</name>
<accession>A0A1W4WKS8</accession>
<dbReference type="InterPro" id="IPR017853">
    <property type="entry name" value="GH"/>
</dbReference>
<feature type="domain" description="Glycoside hydrolase family 44 catalytic" evidence="2">
    <location>
        <begin position="77"/>
        <end position="318"/>
    </location>
</feature>
<evidence type="ECO:0000313" key="4">
    <source>
        <dbReference type="RefSeq" id="XP_018324509.1"/>
    </source>
</evidence>
<dbReference type="InParanoid" id="A0A1W4WKS8"/>
<keyword evidence="1" id="KW-0732">Signal</keyword>
<protein>
    <submittedName>
        <fullName evidence="4">Uncharacterized protein LOC108736544</fullName>
    </submittedName>
</protein>
<dbReference type="OrthoDB" id="3180848at2759"/>
<dbReference type="Gene3D" id="3.20.20.80">
    <property type="entry name" value="Glycosidases"/>
    <property type="match status" value="1"/>
</dbReference>
<dbReference type="InterPro" id="IPR013780">
    <property type="entry name" value="Glyco_hydro_b"/>
</dbReference>
<dbReference type="Gene3D" id="2.60.40.1180">
    <property type="entry name" value="Golgi alpha-mannosidase II"/>
    <property type="match status" value="1"/>
</dbReference>